<evidence type="ECO:0000256" key="2">
    <source>
        <dbReference type="ARBA" id="ARBA00003197"/>
    </source>
</evidence>
<reference evidence="13" key="1">
    <citation type="submission" date="2018-07" db="EMBL/GenBank/DDBJ databases">
        <authorList>
            <consortium name="GenomeTrakr network: Whole genome sequencing for foodborne pathogen traceback"/>
        </authorList>
    </citation>
    <scope>NUCLEOTIDE SEQUENCE</scope>
    <source>
        <strain evidence="13">FSIS1609673</strain>
    </source>
</reference>
<comment type="function">
    <text evidence="1">This colicin is a channel-forming colicin. This class of transmembrane toxins depolarize the cytoplasmic membrane, leading to dissipation of cellular energy.</text>
</comment>
<comment type="function">
    <text evidence="2">Colicins are polypeptide toxins produced by and active against E.coli and closely related bacteria.</text>
</comment>
<dbReference type="GO" id="GO:0140911">
    <property type="term" value="F:pore-forming activity"/>
    <property type="evidence" value="ECO:0007669"/>
    <property type="project" value="InterPro"/>
</dbReference>
<name>A0A5Z7INR4_SALET</name>
<dbReference type="Pfam" id="PF01024">
    <property type="entry name" value="Colicin"/>
    <property type="match status" value="1"/>
</dbReference>
<comment type="similarity">
    <text evidence="4">Belongs to the channel forming colicin family.</text>
</comment>
<keyword evidence="10 11" id="KW-0472">Membrane</keyword>
<dbReference type="EMBL" id="AAKKEG010000025">
    <property type="protein sequence ID" value="ECS6252580.1"/>
    <property type="molecule type" value="Genomic_DNA"/>
</dbReference>
<dbReference type="InterPro" id="IPR038283">
    <property type="entry name" value="Channel_colicin_C_sf"/>
</dbReference>
<keyword evidence="5" id="KW-0929">Antimicrobial</keyword>
<evidence type="ECO:0000256" key="4">
    <source>
        <dbReference type="ARBA" id="ARBA00007595"/>
    </source>
</evidence>
<keyword evidence="6 11" id="KW-0812">Transmembrane</keyword>
<proteinExistence type="inferred from homology"/>
<evidence type="ECO:0000256" key="1">
    <source>
        <dbReference type="ARBA" id="ARBA00002178"/>
    </source>
</evidence>
<evidence type="ECO:0000256" key="3">
    <source>
        <dbReference type="ARBA" id="ARBA00004370"/>
    </source>
</evidence>
<feature type="transmembrane region" description="Helical" evidence="11">
    <location>
        <begin position="95"/>
        <end position="128"/>
    </location>
</feature>
<dbReference type="InterPro" id="IPR000293">
    <property type="entry name" value="Channel_colicin_C"/>
</dbReference>
<dbReference type="GO" id="GO:0031640">
    <property type="term" value="P:killing of cells of another organism"/>
    <property type="evidence" value="ECO:0007669"/>
    <property type="project" value="UniProtKB-KW"/>
</dbReference>
<feature type="transmembrane region" description="Helical" evidence="11">
    <location>
        <begin position="54"/>
        <end position="75"/>
    </location>
</feature>
<evidence type="ECO:0000256" key="7">
    <source>
        <dbReference type="ARBA" id="ARBA00022989"/>
    </source>
</evidence>
<dbReference type="SUPFAM" id="SSF56837">
    <property type="entry name" value="Colicin"/>
    <property type="match status" value="1"/>
</dbReference>
<dbReference type="PRINTS" id="PR00280">
    <property type="entry name" value="CHANLCOLICIN"/>
</dbReference>
<feature type="non-terminal residue" evidence="13">
    <location>
        <position position="1"/>
    </location>
</feature>
<evidence type="ECO:0000256" key="11">
    <source>
        <dbReference type="SAM" id="Phobius"/>
    </source>
</evidence>
<keyword evidence="7 11" id="KW-1133">Transmembrane helix</keyword>
<gene>
    <name evidence="13" type="ORF">BXS52_24855</name>
</gene>
<evidence type="ECO:0000256" key="9">
    <source>
        <dbReference type="ARBA" id="ARBA00023048"/>
    </source>
</evidence>
<comment type="subcellular location">
    <subcellularLocation>
        <location evidence="3">Membrane</location>
    </subcellularLocation>
</comment>
<dbReference type="GO" id="GO:0016020">
    <property type="term" value="C:membrane"/>
    <property type="evidence" value="ECO:0007669"/>
    <property type="project" value="UniProtKB-SubCell"/>
</dbReference>
<dbReference type="GO" id="GO:0050829">
    <property type="term" value="P:defense response to Gram-negative bacterium"/>
    <property type="evidence" value="ECO:0007669"/>
    <property type="project" value="InterPro"/>
</dbReference>
<accession>A0A5Z7INR4</accession>
<dbReference type="Gene3D" id="1.10.490.30">
    <property type="entry name" value="Colicin"/>
    <property type="match status" value="1"/>
</dbReference>
<sequence length="143" mass="15471">KKIRNANEAIKAFDRYKDVLNKKFSVSDREAIAKALESLNKDQMAKQLKIFGKAFGVVGEAIQWGGFISGLVKGFRTGDWNEAFISGEKIAVGKVASVMVTVAFSAMAVNPIGILGFAVIMAVTSALITDERLKQLNSFINGI</sequence>
<evidence type="ECO:0000313" key="13">
    <source>
        <dbReference type="EMBL" id="ECS6252580.1"/>
    </source>
</evidence>
<keyword evidence="9" id="KW-0078">Bacteriocin</keyword>
<comment type="caution">
    <text evidence="13">The sequence shown here is derived from an EMBL/GenBank/DDBJ whole genome shotgun (WGS) entry which is preliminary data.</text>
</comment>
<organism evidence="13">
    <name type="scientific">Salmonella enterica subsp. enterica serovar Alachua</name>
    <dbReference type="NCBI Taxonomy" id="913240"/>
    <lineage>
        <taxon>Bacteria</taxon>
        <taxon>Pseudomonadati</taxon>
        <taxon>Pseudomonadota</taxon>
        <taxon>Gammaproteobacteria</taxon>
        <taxon>Enterobacterales</taxon>
        <taxon>Enterobacteriaceae</taxon>
        <taxon>Salmonella</taxon>
    </lineage>
</organism>
<keyword evidence="8" id="KW-0044">Antibiotic</keyword>
<feature type="domain" description="Channel forming colicins" evidence="12">
    <location>
        <begin position="1"/>
        <end position="137"/>
    </location>
</feature>
<evidence type="ECO:0000256" key="6">
    <source>
        <dbReference type="ARBA" id="ARBA00022692"/>
    </source>
</evidence>
<evidence type="ECO:0000256" key="8">
    <source>
        <dbReference type="ARBA" id="ARBA00023022"/>
    </source>
</evidence>
<evidence type="ECO:0000256" key="5">
    <source>
        <dbReference type="ARBA" id="ARBA00022529"/>
    </source>
</evidence>
<evidence type="ECO:0000259" key="12">
    <source>
        <dbReference type="Pfam" id="PF01024"/>
    </source>
</evidence>
<dbReference type="AlphaFoldDB" id="A0A5Z7INR4"/>
<evidence type="ECO:0000256" key="10">
    <source>
        <dbReference type="ARBA" id="ARBA00023136"/>
    </source>
</evidence>
<protein>
    <recommendedName>
        <fullName evidence="12">Channel forming colicins domain-containing protein</fullName>
    </recommendedName>
</protein>